<dbReference type="HOGENOM" id="CLU_016047_0_2_0"/>
<dbReference type="PROSITE" id="PS50928">
    <property type="entry name" value="ABC_TM1"/>
    <property type="match status" value="1"/>
</dbReference>
<evidence type="ECO:0000256" key="5">
    <source>
        <dbReference type="ARBA" id="ARBA00022989"/>
    </source>
</evidence>
<comment type="subcellular location">
    <subcellularLocation>
        <location evidence="1 7">Cell membrane</location>
        <topology evidence="1 7">Multi-pass membrane protein</topology>
    </subcellularLocation>
</comment>
<dbReference type="eggNOG" id="COG1175">
    <property type="taxonomic scope" value="Bacteria"/>
</dbReference>
<evidence type="ECO:0000256" key="1">
    <source>
        <dbReference type="ARBA" id="ARBA00004651"/>
    </source>
</evidence>
<keyword evidence="3" id="KW-1003">Cell membrane</keyword>
<feature type="transmembrane region" description="Helical" evidence="7">
    <location>
        <begin position="261"/>
        <end position="286"/>
    </location>
</feature>
<comment type="similarity">
    <text evidence="7">Belongs to the binding-protein-dependent transport system permease family.</text>
</comment>
<evidence type="ECO:0000313" key="10">
    <source>
        <dbReference type="Proteomes" id="UP000000379"/>
    </source>
</evidence>
<evidence type="ECO:0000313" key="9">
    <source>
        <dbReference type="EMBL" id="ADI13603.1"/>
    </source>
</evidence>
<dbReference type="CDD" id="cd06261">
    <property type="entry name" value="TM_PBP2"/>
    <property type="match status" value="1"/>
</dbReference>
<dbReference type="KEGG" id="tra:Trad_0466"/>
<dbReference type="SUPFAM" id="SSF160964">
    <property type="entry name" value="MalF N-terminal region-like"/>
    <property type="match status" value="1"/>
</dbReference>
<organism evidence="9 10">
    <name type="scientific">Truepera radiovictrix (strain DSM 17093 / CIP 108686 / LMG 22925 / RQ-24)</name>
    <dbReference type="NCBI Taxonomy" id="649638"/>
    <lineage>
        <taxon>Bacteria</taxon>
        <taxon>Thermotogati</taxon>
        <taxon>Deinococcota</taxon>
        <taxon>Deinococci</taxon>
        <taxon>Trueperales</taxon>
        <taxon>Trueperaceae</taxon>
        <taxon>Truepera</taxon>
    </lineage>
</organism>
<dbReference type="STRING" id="649638.Trad_0466"/>
<dbReference type="PANTHER" id="PTHR30193:SF1">
    <property type="entry name" value="ABC TRANSPORTER PERMEASE PROTEIN YESP-RELATED"/>
    <property type="match status" value="1"/>
</dbReference>
<dbReference type="EMBL" id="CP002049">
    <property type="protein sequence ID" value="ADI13603.1"/>
    <property type="molecule type" value="Genomic_DNA"/>
</dbReference>
<dbReference type="InterPro" id="IPR035277">
    <property type="entry name" value="MalF_N"/>
</dbReference>
<feature type="domain" description="ABC transmembrane type-1" evidence="8">
    <location>
        <begin position="74"/>
        <end position="285"/>
    </location>
</feature>
<feature type="transmembrane region" description="Helical" evidence="7">
    <location>
        <begin position="78"/>
        <end position="99"/>
    </location>
</feature>
<evidence type="ECO:0000256" key="2">
    <source>
        <dbReference type="ARBA" id="ARBA00022448"/>
    </source>
</evidence>
<dbReference type="InterPro" id="IPR051393">
    <property type="entry name" value="ABC_transporter_permease"/>
</dbReference>
<dbReference type="InterPro" id="IPR000515">
    <property type="entry name" value="MetI-like"/>
</dbReference>
<accession>D7CS71</accession>
<keyword evidence="10" id="KW-1185">Reference proteome</keyword>
<keyword evidence="5 7" id="KW-1133">Transmembrane helix</keyword>
<dbReference type="Pfam" id="PF00528">
    <property type="entry name" value="BPD_transp_1"/>
    <property type="match status" value="1"/>
</dbReference>
<gene>
    <name evidence="9" type="ordered locus">Trad_0466</name>
</gene>
<evidence type="ECO:0000259" key="8">
    <source>
        <dbReference type="PROSITE" id="PS50928"/>
    </source>
</evidence>
<evidence type="ECO:0000256" key="7">
    <source>
        <dbReference type="RuleBase" id="RU363032"/>
    </source>
</evidence>
<reference evidence="9 10" key="2">
    <citation type="journal article" date="2011" name="Stand. Genomic Sci.">
        <title>Complete genome sequence of Truepera radiovictrix type strain (RQ-24).</title>
        <authorList>
            <person name="Ivanova N."/>
            <person name="Rohde C."/>
            <person name="Munk C."/>
            <person name="Nolan M."/>
            <person name="Lucas S."/>
            <person name="Del Rio T.G."/>
            <person name="Tice H."/>
            <person name="Deshpande S."/>
            <person name="Cheng J.F."/>
            <person name="Tapia R."/>
            <person name="Han C."/>
            <person name="Goodwin L."/>
            <person name="Pitluck S."/>
            <person name="Liolios K."/>
            <person name="Mavromatis K."/>
            <person name="Mikhailova N."/>
            <person name="Pati A."/>
            <person name="Chen A."/>
            <person name="Palaniappan K."/>
            <person name="Land M."/>
            <person name="Hauser L."/>
            <person name="Chang Y.J."/>
            <person name="Jeffries C.D."/>
            <person name="Brambilla E."/>
            <person name="Rohde M."/>
            <person name="Goker M."/>
            <person name="Tindall B.J."/>
            <person name="Woyke T."/>
            <person name="Bristow J."/>
            <person name="Eisen J.A."/>
            <person name="Markowitz V."/>
            <person name="Hugenholtz P."/>
            <person name="Kyrpides N.C."/>
            <person name="Klenk H.P."/>
            <person name="Lapidus A."/>
        </authorList>
    </citation>
    <scope>NUCLEOTIDE SEQUENCE [LARGE SCALE GENOMIC DNA]</scope>
    <source>
        <strain evidence="10">DSM 17093 / CIP 108686 / LMG 22925 / RQ-24</strain>
    </source>
</reference>
<dbReference type="GO" id="GO:0055085">
    <property type="term" value="P:transmembrane transport"/>
    <property type="evidence" value="ECO:0007669"/>
    <property type="project" value="InterPro"/>
</dbReference>
<keyword evidence="2 7" id="KW-0813">Transport</keyword>
<feature type="transmembrane region" description="Helical" evidence="7">
    <location>
        <begin position="235"/>
        <end position="255"/>
    </location>
</feature>
<sequence>MRRRFLSPLERRKLALGLLFISPWIVGFLAFTLYPILYTLRISFTRYSGFGEPVWIGLANYRALWSDTVFWQSLGNTLYYTALAVPIGIVVALAMAIAMNQPLKEIPFYRAALYLPSVLPLFAVSFIFIALLDPNRGIVNQLMVSLGLPNINWFGDPRYAKLGLVLLAQLGAGNTALVFLAGLKAIPKTLYEAAVLDGAGPLRRFWSVTLPLMTPVILYSLILGLSLGLQVFAQAYIITNGGPANATNFYVFYLYNQAFRYSQMGVASAMAWVLFVITLVLALLIFRTSKRWVNYETVA</sequence>
<proteinExistence type="inferred from homology"/>
<dbReference type="Gene3D" id="1.10.3720.10">
    <property type="entry name" value="MetI-like"/>
    <property type="match status" value="1"/>
</dbReference>
<dbReference type="RefSeq" id="WP_013176983.1">
    <property type="nucleotide sequence ID" value="NC_014221.1"/>
</dbReference>
<dbReference type="SUPFAM" id="SSF161098">
    <property type="entry name" value="MetI-like"/>
    <property type="match status" value="1"/>
</dbReference>
<dbReference type="OrthoDB" id="4053402at2"/>
<feature type="transmembrane region" description="Helical" evidence="7">
    <location>
        <begin position="111"/>
        <end position="132"/>
    </location>
</feature>
<keyword evidence="4 7" id="KW-0812">Transmembrane</keyword>
<evidence type="ECO:0000256" key="3">
    <source>
        <dbReference type="ARBA" id="ARBA00022475"/>
    </source>
</evidence>
<protein>
    <submittedName>
        <fullName evidence="9">Binding-protein-dependent transport systems inner membrane component</fullName>
    </submittedName>
</protein>
<keyword evidence="6 7" id="KW-0472">Membrane</keyword>
<dbReference type="Gene3D" id="1.20.58.370">
    <property type="entry name" value="MalF N-terminal region-like"/>
    <property type="match status" value="1"/>
</dbReference>
<dbReference type="GO" id="GO:0005886">
    <property type="term" value="C:plasma membrane"/>
    <property type="evidence" value="ECO:0007669"/>
    <property type="project" value="UniProtKB-SubCell"/>
</dbReference>
<feature type="transmembrane region" description="Helical" evidence="7">
    <location>
        <begin position="206"/>
        <end position="228"/>
    </location>
</feature>
<feature type="transmembrane region" description="Helical" evidence="7">
    <location>
        <begin position="14"/>
        <end position="37"/>
    </location>
</feature>
<dbReference type="AlphaFoldDB" id="D7CS71"/>
<dbReference type="InterPro" id="IPR035906">
    <property type="entry name" value="MetI-like_sf"/>
</dbReference>
<reference evidence="10" key="1">
    <citation type="submission" date="2010-05" db="EMBL/GenBank/DDBJ databases">
        <title>The complete genome of Truepera radiovictris DSM 17093.</title>
        <authorList>
            <consortium name="US DOE Joint Genome Institute (JGI-PGF)"/>
            <person name="Lucas S."/>
            <person name="Copeland A."/>
            <person name="Lapidus A."/>
            <person name="Glavina del Rio T."/>
            <person name="Dalin E."/>
            <person name="Tice H."/>
            <person name="Bruce D."/>
            <person name="Goodwin L."/>
            <person name="Pitluck S."/>
            <person name="Kyrpides N."/>
            <person name="Mavromatis K."/>
            <person name="Ovchinnikova G."/>
            <person name="Munk A.C."/>
            <person name="Detter J.C."/>
            <person name="Han C."/>
            <person name="Tapia R."/>
            <person name="Land M."/>
            <person name="Hauser L."/>
            <person name="Markowitz V."/>
            <person name="Cheng J.-F."/>
            <person name="Hugenholtz P."/>
            <person name="Woyke T."/>
            <person name="Wu D."/>
            <person name="Tindall B."/>
            <person name="Pomrenke H.G."/>
            <person name="Brambilla E."/>
            <person name="Klenk H.-P."/>
            <person name="Eisen J.A."/>
        </authorList>
    </citation>
    <scope>NUCLEOTIDE SEQUENCE [LARGE SCALE GENOMIC DNA]</scope>
    <source>
        <strain evidence="10">DSM 17093 / CIP 108686 / LMG 22925 / RQ-24</strain>
    </source>
</reference>
<evidence type="ECO:0000256" key="4">
    <source>
        <dbReference type="ARBA" id="ARBA00022692"/>
    </source>
</evidence>
<feature type="transmembrane region" description="Helical" evidence="7">
    <location>
        <begin position="162"/>
        <end position="186"/>
    </location>
</feature>
<dbReference type="PANTHER" id="PTHR30193">
    <property type="entry name" value="ABC TRANSPORTER PERMEASE PROTEIN"/>
    <property type="match status" value="1"/>
</dbReference>
<dbReference type="Proteomes" id="UP000000379">
    <property type="component" value="Chromosome"/>
</dbReference>
<name>D7CS71_TRURR</name>
<evidence type="ECO:0000256" key="6">
    <source>
        <dbReference type="ARBA" id="ARBA00023136"/>
    </source>
</evidence>